<dbReference type="AlphaFoldDB" id="A0A366XTH8"/>
<name>A0A366XTH8_9BACI</name>
<dbReference type="InterPro" id="IPR053864">
    <property type="entry name" value="DUF6933"/>
</dbReference>
<reference evidence="2 3" key="1">
    <citation type="submission" date="2018-07" db="EMBL/GenBank/DDBJ databases">
        <title>Lottiidibacillus patelloidae gen. nov., sp. nov., isolated from the intestinal tract of a marine limpet and the reclassification of B. taeanensis BH030017T, B. algicola KMM 3737T and B. hwajinpoensis SW-72T as genus Lottiidibacillus.</title>
        <authorList>
            <person name="Liu R."/>
            <person name="Huang Z."/>
        </authorList>
    </citation>
    <scope>NUCLEOTIDE SEQUENCE [LARGE SCALE GENOMIC DNA]</scope>
    <source>
        <strain evidence="2 3">BH030017</strain>
    </source>
</reference>
<evidence type="ECO:0000313" key="2">
    <source>
        <dbReference type="EMBL" id="RBW67463.1"/>
    </source>
</evidence>
<dbReference type="Pfam" id="PF22016">
    <property type="entry name" value="DUF6933"/>
    <property type="match status" value="1"/>
</dbReference>
<protein>
    <recommendedName>
        <fullName evidence="1">DUF6933 domain-containing protein</fullName>
    </recommendedName>
</protein>
<dbReference type="OrthoDB" id="9801392at2"/>
<keyword evidence="3" id="KW-1185">Reference proteome</keyword>
<evidence type="ECO:0000313" key="3">
    <source>
        <dbReference type="Proteomes" id="UP000253314"/>
    </source>
</evidence>
<proteinExistence type="predicted"/>
<dbReference type="Proteomes" id="UP000253314">
    <property type="component" value="Unassembled WGS sequence"/>
</dbReference>
<comment type="caution">
    <text evidence="2">The sequence shown here is derived from an EMBL/GenBank/DDBJ whole genome shotgun (WGS) entry which is preliminary data.</text>
</comment>
<organism evidence="2 3">
    <name type="scientific">Bacillus taeanensis</name>
    <dbReference type="NCBI Taxonomy" id="273032"/>
    <lineage>
        <taxon>Bacteria</taxon>
        <taxon>Bacillati</taxon>
        <taxon>Bacillota</taxon>
        <taxon>Bacilli</taxon>
        <taxon>Bacillales</taxon>
        <taxon>Bacillaceae</taxon>
        <taxon>Bacillus</taxon>
    </lineage>
</organism>
<evidence type="ECO:0000259" key="1">
    <source>
        <dbReference type="Pfam" id="PF22016"/>
    </source>
</evidence>
<accession>A0A366XTH8</accession>
<sequence length="121" mass="13958">MNNKTRYNFVLAGLKKEDFKKFNKIFLNNLAENLQADQIDSEAIKAYVSNGNIVSYTSTSNRSIISQMNEMIMVSKSILEEDNMQGIETDLYELNRFLNRFVMLKLPETYSGEAMRKVLSP</sequence>
<gene>
    <name evidence="2" type="ORF">DS031_22175</name>
</gene>
<feature type="domain" description="DUF6933" evidence="1">
    <location>
        <begin position="1"/>
        <end position="110"/>
    </location>
</feature>
<dbReference type="EMBL" id="QOCW01000037">
    <property type="protein sequence ID" value="RBW67463.1"/>
    <property type="molecule type" value="Genomic_DNA"/>
</dbReference>